<dbReference type="AlphaFoldDB" id="A0A225X3A2"/>
<evidence type="ECO:0000313" key="3">
    <source>
        <dbReference type="Proteomes" id="UP000198211"/>
    </source>
</evidence>
<organism evidence="2 3">
    <name type="scientific">Phytophthora megakarya</name>
    <dbReference type="NCBI Taxonomy" id="4795"/>
    <lineage>
        <taxon>Eukaryota</taxon>
        <taxon>Sar</taxon>
        <taxon>Stramenopiles</taxon>
        <taxon>Oomycota</taxon>
        <taxon>Peronosporomycetes</taxon>
        <taxon>Peronosporales</taxon>
        <taxon>Peronosporaceae</taxon>
        <taxon>Phytophthora</taxon>
    </lineage>
</organism>
<feature type="compositionally biased region" description="Low complexity" evidence="1">
    <location>
        <begin position="24"/>
        <end position="36"/>
    </location>
</feature>
<dbReference type="EMBL" id="NBNE01000008">
    <property type="protein sequence ID" value="OWZ24585.1"/>
    <property type="molecule type" value="Genomic_DNA"/>
</dbReference>
<sequence length="168" mass="18287">MAAENPSIDDVVGDWEIDVEDEVVSATEETSATVEENGSLPATRSAVEASGMSPVQADSTDSRHAASRNAPSVSIAEQYIASLYNASGLHVSIADQVAKAYDKKVEHRIFSLFFTSVFKDRLLDINVLVLAGNTPISNSEFNAYLGLEIAMSIWPLGEIAEFWSERRF</sequence>
<keyword evidence="3" id="KW-1185">Reference proteome</keyword>
<evidence type="ECO:0000256" key="1">
    <source>
        <dbReference type="SAM" id="MobiDB-lite"/>
    </source>
</evidence>
<dbReference type="OrthoDB" id="128537at2759"/>
<feature type="region of interest" description="Disordered" evidence="1">
    <location>
        <begin position="23"/>
        <end position="68"/>
    </location>
</feature>
<reference evidence="3" key="1">
    <citation type="submission" date="2017-03" db="EMBL/GenBank/DDBJ databases">
        <title>Phytopthora megakarya and P. palmivora, two closely related causual agents of cacao black pod achieved similar genome size and gene model numbers by different mechanisms.</title>
        <authorList>
            <person name="Ali S."/>
            <person name="Shao J."/>
            <person name="Larry D.J."/>
            <person name="Kronmiller B."/>
            <person name="Shen D."/>
            <person name="Strem M.D."/>
            <person name="Melnick R.L."/>
            <person name="Guiltinan M.J."/>
            <person name="Tyler B.M."/>
            <person name="Meinhardt L.W."/>
            <person name="Bailey B.A."/>
        </authorList>
    </citation>
    <scope>NUCLEOTIDE SEQUENCE [LARGE SCALE GENOMIC DNA]</scope>
    <source>
        <strain evidence="3">zdho120</strain>
    </source>
</reference>
<name>A0A225X3A2_9STRA</name>
<accession>A0A225X3A2</accession>
<evidence type="ECO:0000313" key="2">
    <source>
        <dbReference type="EMBL" id="OWZ24585.1"/>
    </source>
</evidence>
<protein>
    <recommendedName>
        <fullName evidence="4">PiggyBac transposable element-derived protein domain-containing protein</fullName>
    </recommendedName>
</protein>
<dbReference type="Proteomes" id="UP000198211">
    <property type="component" value="Unassembled WGS sequence"/>
</dbReference>
<gene>
    <name evidence="2" type="ORF">PHMEG_000335</name>
</gene>
<evidence type="ECO:0008006" key="4">
    <source>
        <dbReference type="Google" id="ProtNLM"/>
    </source>
</evidence>
<comment type="caution">
    <text evidence="2">The sequence shown here is derived from an EMBL/GenBank/DDBJ whole genome shotgun (WGS) entry which is preliminary data.</text>
</comment>
<proteinExistence type="predicted"/>